<keyword evidence="2 5" id="KW-0812">Transmembrane</keyword>
<dbReference type="SUPFAM" id="SSF81321">
    <property type="entry name" value="Family A G protein-coupled receptor-like"/>
    <property type="match status" value="1"/>
</dbReference>
<proteinExistence type="predicted"/>
<dbReference type="InterPro" id="IPR017452">
    <property type="entry name" value="GPCR_Rhodpsn_7TM"/>
</dbReference>
<keyword evidence="7" id="KW-1185">Reference proteome</keyword>
<dbReference type="PANTHER" id="PTHR47323">
    <property type="entry name" value="FMRFAMIDE PEPTIDE RECEPTOR FAMILY-RELATED"/>
    <property type="match status" value="1"/>
</dbReference>
<evidence type="ECO:0000256" key="2">
    <source>
        <dbReference type="ARBA" id="ARBA00022692"/>
    </source>
</evidence>
<feature type="transmembrane region" description="Helical" evidence="5">
    <location>
        <begin position="41"/>
        <end position="62"/>
    </location>
</feature>
<organism evidence="7 8">
    <name type="scientific">Angiostrongylus cantonensis</name>
    <name type="common">Rat lungworm</name>
    <dbReference type="NCBI Taxonomy" id="6313"/>
    <lineage>
        <taxon>Eukaryota</taxon>
        <taxon>Metazoa</taxon>
        <taxon>Ecdysozoa</taxon>
        <taxon>Nematoda</taxon>
        <taxon>Chromadorea</taxon>
        <taxon>Rhabditida</taxon>
        <taxon>Rhabditina</taxon>
        <taxon>Rhabditomorpha</taxon>
        <taxon>Strongyloidea</taxon>
        <taxon>Metastrongylidae</taxon>
        <taxon>Angiostrongylus</taxon>
    </lineage>
</organism>
<dbReference type="STRING" id="6313.A0A158P6M4"/>
<name>A0A158P6M4_ANGCA</name>
<accession>A0A158P6M4</accession>
<evidence type="ECO:0000256" key="4">
    <source>
        <dbReference type="ARBA" id="ARBA00023136"/>
    </source>
</evidence>
<reference evidence="8" key="2">
    <citation type="submission" date="2016-04" db="UniProtKB">
        <authorList>
            <consortium name="WormBaseParasite"/>
        </authorList>
    </citation>
    <scope>IDENTIFICATION</scope>
</reference>
<dbReference type="PROSITE" id="PS50262">
    <property type="entry name" value="G_PROTEIN_RECEP_F1_2"/>
    <property type="match status" value="1"/>
</dbReference>
<reference evidence="7" key="1">
    <citation type="submission" date="2012-09" db="EMBL/GenBank/DDBJ databases">
        <authorList>
            <person name="Martin A.A."/>
        </authorList>
    </citation>
    <scope>NUCLEOTIDE SEQUENCE</scope>
</reference>
<dbReference type="InterPro" id="IPR053352">
    <property type="entry name" value="FMRFamide_rcpt"/>
</dbReference>
<keyword evidence="4 5" id="KW-0472">Membrane</keyword>
<dbReference type="Pfam" id="PF10324">
    <property type="entry name" value="7TM_GPCR_Srw"/>
    <property type="match status" value="1"/>
</dbReference>
<feature type="transmembrane region" description="Helical" evidence="5">
    <location>
        <begin position="74"/>
        <end position="93"/>
    </location>
</feature>
<dbReference type="AlphaFoldDB" id="A0A158P6M4"/>
<dbReference type="Gene3D" id="1.20.1070.10">
    <property type="entry name" value="Rhodopsin 7-helix transmembrane proteins"/>
    <property type="match status" value="1"/>
</dbReference>
<protein>
    <submittedName>
        <fullName evidence="8">G_PROTEIN_RECEP_F1_2 domain-containing protein</fullName>
    </submittedName>
</protein>
<evidence type="ECO:0000259" key="6">
    <source>
        <dbReference type="PROSITE" id="PS50262"/>
    </source>
</evidence>
<dbReference type="InterPro" id="IPR019427">
    <property type="entry name" value="7TM_GPCR_serpentine_rcpt_Srw"/>
</dbReference>
<feature type="transmembrane region" description="Helical" evidence="5">
    <location>
        <begin position="7"/>
        <end position="26"/>
    </location>
</feature>
<dbReference type="WBParaSite" id="ACAC_0000125801-mRNA-1">
    <property type="protein sequence ID" value="ACAC_0000125801-mRNA-1"/>
    <property type="gene ID" value="ACAC_0000125801"/>
</dbReference>
<dbReference type="PANTHER" id="PTHR47323:SF4">
    <property type="entry name" value="FMRFAMIDE PEPTIDE RECEPTOR FRPR-18"/>
    <property type="match status" value="1"/>
</dbReference>
<evidence type="ECO:0000256" key="5">
    <source>
        <dbReference type="SAM" id="Phobius"/>
    </source>
</evidence>
<dbReference type="GO" id="GO:0016020">
    <property type="term" value="C:membrane"/>
    <property type="evidence" value="ECO:0007669"/>
    <property type="project" value="UniProtKB-SubCell"/>
</dbReference>
<dbReference type="GO" id="GO:0008528">
    <property type="term" value="F:G protein-coupled peptide receptor activity"/>
    <property type="evidence" value="ECO:0007669"/>
    <property type="project" value="InterPro"/>
</dbReference>
<evidence type="ECO:0000256" key="1">
    <source>
        <dbReference type="ARBA" id="ARBA00004370"/>
    </source>
</evidence>
<sequence>LYILTHFLIPFTIMAVLNGSVIVTMWRGRQMRQMLTRQARLALSFSFMTNSASSVCVIFLLGRFQQQREQSTTVMLLIVTIVFALCNTLPFLLNVVESVFPDLFVDPVVFQRTANIAFTLNDLSNLLVVLNSATTFIVYFIFSEKYRQTLFFIIKNGCSASISDYNNYTAMSRTASMRVDSGCEIQRGGSKQSSASSGKSNVLLKPLFLQKRNDRFSSKHNERTGSYIEQIRLPRIPCEKKRKHYKLSLSEGRTTPPEIRVTACIDVPLRERQCPS</sequence>
<feature type="domain" description="G-protein coupled receptors family 1 profile" evidence="6">
    <location>
        <begin position="1"/>
        <end position="139"/>
    </location>
</feature>
<feature type="transmembrane region" description="Helical" evidence="5">
    <location>
        <begin position="123"/>
        <end position="142"/>
    </location>
</feature>
<evidence type="ECO:0000313" key="8">
    <source>
        <dbReference type="WBParaSite" id="ACAC_0000125801-mRNA-1"/>
    </source>
</evidence>
<keyword evidence="3 5" id="KW-1133">Transmembrane helix</keyword>
<dbReference type="Proteomes" id="UP000035642">
    <property type="component" value="Unassembled WGS sequence"/>
</dbReference>
<evidence type="ECO:0000256" key="3">
    <source>
        <dbReference type="ARBA" id="ARBA00022989"/>
    </source>
</evidence>
<evidence type="ECO:0000313" key="7">
    <source>
        <dbReference type="Proteomes" id="UP000035642"/>
    </source>
</evidence>
<comment type="subcellular location">
    <subcellularLocation>
        <location evidence="1">Membrane</location>
    </subcellularLocation>
</comment>